<keyword evidence="2" id="KW-1185">Reference proteome</keyword>
<dbReference type="EMBL" id="CABFPH010000026">
    <property type="protein sequence ID" value="VUD71660.1"/>
    <property type="molecule type" value="Genomic_DNA"/>
</dbReference>
<organism evidence="1 2">
    <name type="scientific">Methylobacterium symbioticum</name>
    <dbReference type="NCBI Taxonomy" id="2584084"/>
    <lineage>
        <taxon>Bacteria</taxon>
        <taxon>Pseudomonadati</taxon>
        <taxon>Pseudomonadota</taxon>
        <taxon>Alphaproteobacteria</taxon>
        <taxon>Hyphomicrobiales</taxon>
        <taxon>Methylobacteriaceae</taxon>
        <taxon>Methylobacterium</taxon>
    </lineage>
</organism>
<reference evidence="1 2" key="1">
    <citation type="submission" date="2019-06" db="EMBL/GenBank/DDBJ databases">
        <authorList>
            <person name="Rodrigo-Torres L."/>
            <person name="Arahal R. D."/>
            <person name="Lucena T."/>
        </authorList>
    </citation>
    <scope>NUCLEOTIDE SEQUENCE [LARGE SCALE GENOMIC DNA]</scope>
    <source>
        <strain evidence="1 2">SB0023/3</strain>
    </source>
</reference>
<sequence length="87" mass="9322">MLNSSVAVDAAHSIDAVRWMPGTGRSSVSLHDRAARAAALDDGLLSEEVDEVLAGRRIVDAFPVRRGESPPAYAVRAVAEMMVAYLR</sequence>
<gene>
    <name evidence="1" type="ORF">MET9862_02245</name>
</gene>
<accession>A0A509EBW6</accession>
<dbReference type="RefSeq" id="WP_142583040.1">
    <property type="nucleotide sequence ID" value="NZ_CABFPH010000026.1"/>
</dbReference>
<evidence type="ECO:0000313" key="1">
    <source>
        <dbReference type="EMBL" id="VUD71660.1"/>
    </source>
</evidence>
<dbReference type="AlphaFoldDB" id="A0A509EBW6"/>
<dbReference type="OrthoDB" id="7999055at2"/>
<evidence type="ECO:0000313" key="2">
    <source>
        <dbReference type="Proteomes" id="UP000410984"/>
    </source>
</evidence>
<protein>
    <submittedName>
        <fullName evidence="1">Uncharacterized protein</fullName>
    </submittedName>
</protein>
<dbReference type="Proteomes" id="UP000410984">
    <property type="component" value="Unassembled WGS sequence"/>
</dbReference>
<name>A0A509EBW6_9HYPH</name>
<proteinExistence type="predicted"/>